<dbReference type="InterPro" id="IPR037185">
    <property type="entry name" value="EmrE-like"/>
</dbReference>
<feature type="transmembrane region" description="Helical" evidence="5">
    <location>
        <begin position="117"/>
        <end position="138"/>
    </location>
</feature>
<keyword evidence="3 5" id="KW-1133">Transmembrane helix</keyword>
<dbReference type="RefSeq" id="WP_193687101.1">
    <property type="nucleotide sequence ID" value="NZ_CP062941.1"/>
</dbReference>
<feature type="transmembrane region" description="Helical" evidence="5">
    <location>
        <begin position="92"/>
        <end position="110"/>
    </location>
</feature>
<evidence type="ECO:0000256" key="4">
    <source>
        <dbReference type="ARBA" id="ARBA00023136"/>
    </source>
</evidence>
<dbReference type="AlphaFoldDB" id="A0A7L9U561"/>
<keyword evidence="2 5" id="KW-0812">Transmembrane</keyword>
<evidence type="ECO:0000256" key="1">
    <source>
        <dbReference type="ARBA" id="ARBA00004141"/>
    </source>
</evidence>
<feature type="transmembrane region" description="Helical" evidence="5">
    <location>
        <begin position="264"/>
        <end position="284"/>
    </location>
</feature>
<evidence type="ECO:0000256" key="3">
    <source>
        <dbReference type="ARBA" id="ARBA00022989"/>
    </source>
</evidence>
<keyword evidence="8" id="KW-1185">Reference proteome</keyword>
<name>A0A7L9U561_9BURK</name>
<dbReference type="KEGG" id="mlir:LPB04_01755"/>
<accession>A0A7L9U561</accession>
<evidence type="ECO:0000256" key="5">
    <source>
        <dbReference type="SAM" id="Phobius"/>
    </source>
</evidence>
<dbReference type="Pfam" id="PF00892">
    <property type="entry name" value="EamA"/>
    <property type="match status" value="2"/>
</dbReference>
<sequence length="300" mass="31844">MPGLWMLFASFAFALMGTCVKLAAEQYSIAQIVTVRGLVGVALLFFMARVSGRSLATNEPLSHLWRGLLGVISLWLWFAAITRLPLATAVTLNYMSPIWTAVALVGMSLWRGERRVAWPLVGAILVSFIGVVLVLRPAFGADQWLGGLMALASGALAALAYLMVRRLSRKGEPEYRVVFYFSLLNVAAGLAGMLALPSNPPTHPSSWGGVALLLGVGLTGTAGQLALTRAYRLGRTLVVANLQYSGIVFSSLLGGWIWGDAFHWTVWAGIAVILGSCIAAGLMGRRAVPGTPSQAAVSST</sequence>
<gene>
    <name evidence="7" type="ORF">LPB04_01755</name>
</gene>
<dbReference type="InterPro" id="IPR000620">
    <property type="entry name" value="EamA_dom"/>
</dbReference>
<reference evidence="7 8" key="1">
    <citation type="submission" date="2020-10" db="EMBL/GenBank/DDBJ databases">
        <title>Genome sequencing of Massilia sp. LPB0304.</title>
        <authorList>
            <person name="Kim J."/>
        </authorList>
    </citation>
    <scope>NUCLEOTIDE SEQUENCE [LARGE SCALE GENOMIC DNA]</scope>
    <source>
        <strain evidence="7 8">LPB0304</strain>
    </source>
</reference>
<feature type="transmembrane region" description="Helical" evidence="5">
    <location>
        <begin position="144"/>
        <end position="164"/>
    </location>
</feature>
<dbReference type="PANTHER" id="PTHR22911:SF6">
    <property type="entry name" value="SOLUTE CARRIER FAMILY 35 MEMBER G1"/>
    <property type="match status" value="1"/>
</dbReference>
<feature type="transmembrane region" description="Helical" evidence="5">
    <location>
        <begin position="64"/>
        <end position="86"/>
    </location>
</feature>
<feature type="domain" description="EamA" evidence="6">
    <location>
        <begin position="145"/>
        <end position="278"/>
    </location>
</feature>
<feature type="transmembrane region" description="Helical" evidence="5">
    <location>
        <begin position="33"/>
        <end position="52"/>
    </location>
</feature>
<comment type="subcellular location">
    <subcellularLocation>
        <location evidence="1">Membrane</location>
        <topology evidence="1">Multi-pass membrane protein</topology>
    </subcellularLocation>
</comment>
<feature type="domain" description="EamA" evidence="6">
    <location>
        <begin position="4"/>
        <end position="135"/>
    </location>
</feature>
<keyword evidence="4 5" id="KW-0472">Membrane</keyword>
<feature type="transmembrane region" description="Helical" evidence="5">
    <location>
        <begin position="207"/>
        <end position="227"/>
    </location>
</feature>
<dbReference type="EMBL" id="CP062941">
    <property type="protein sequence ID" value="QOL50077.1"/>
    <property type="molecule type" value="Genomic_DNA"/>
</dbReference>
<evidence type="ECO:0000259" key="6">
    <source>
        <dbReference type="Pfam" id="PF00892"/>
    </source>
</evidence>
<feature type="transmembrane region" description="Helical" evidence="5">
    <location>
        <begin position="239"/>
        <end position="258"/>
    </location>
</feature>
<evidence type="ECO:0000313" key="8">
    <source>
        <dbReference type="Proteomes" id="UP000593875"/>
    </source>
</evidence>
<protein>
    <submittedName>
        <fullName evidence="7">DMT family transporter</fullName>
    </submittedName>
</protein>
<feature type="transmembrane region" description="Helical" evidence="5">
    <location>
        <begin position="176"/>
        <end position="195"/>
    </location>
</feature>
<dbReference type="Proteomes" id="UP000593875">
    <property type="component" value="Chromosome"/>
</dbReference>
<dbReference type="PANTHER" id="PTHR22911">
    <property type="entry name" value="ACYL-MALONYL CONDENSING ENZYME-RELATED"/>
    <property type="match status" value="1"/>
</dbReference>
<dbReference type="SUPFAM" id="SSF103481">
    <property type="entry name" value="Multidrug resistance efflux transporter EmrE"/>
    <property type="match status" value="2"/>
</dbReference>
<evidence type="ECO:0000313" key="7">
    <source>
        <dbReference type="EMBL" id="QOL50077.1"/>
    </source>
</evidence>
<dbReference type="GO" id="GO:0016020">
    <property type="term" value="C:membrane"/>
    <property type="evidence" value="ECO:0007669"/>
    <property type="project" value="UniProtKB-SubCell"/>
</dbReference>
<evidence type="ECO:0000256" key="2">
    <source>
        <dbReference type="ARBA" id="ARBA00022692"/>
    </source>
</evidence>
<proteinExistence type="predicted"/>
<organism evidence="7 8">
    <name type="scientific">Massilia litorea</name>
    <dbReference type="NCBI Taxonomy" id="2769491"/>
    <lineage>
        <taxon>Bacteria</taxon>
        <taxon>Pseudomonadati</taxon>
        <taxon>Pseudomonadota</taxon>
        <taxon>Betaproteobacteria</taxon>
        <taxon>Burkholderiales</taxon>
        <taxon>Oxalobacteraceae</taxon>
        <taxon>Telluria group</taxon>
        <taxon>Massilia</taxon>
    </lineage>
</organism>